<dbReference type="InterPro" id="IPR005744">
    <property type="entry name" value="Hy-lIII"/>
</dbReference>
<comment type="caution">
    <text evidence="9">The sequence shown here is derived from an EMBL/GenBank/DDBJ whole genome shotgun (WGS) entry which is preliminary data.</text>
</comment>
<evidence type="ECO:0000256" key="2">
    <source>
        <dbReference type="ARBA" id="ARBA00008488"/>
    </source>
</evidence>
<keyword evidence="5 8" id="KW-1133">Transmembrane helix</keyword>
<feature type="transmembrane region" description="Helical" evidence="8">
    <location>
        <begin position="126"/>
        <end position="143"/>
    </location>
</feature>
<evidence type="ECO:0000256" key="3">
    <source>
        <dbReference type="ARBA" id="ARBA00022475"/>
    </source>
</evidence>
<gene>
    <name evidence="9" type="ORF">SFMTTN_0939</name>
</gene>
<dbReference type="GO" id="GO:0005886">
    <property type="term" value="C:plasma membrane"/>
    <property type="evidence" value="ECO:0007669"/>
    <property type="project" value="UniProtKB-SubCell"/>
</dbReference>
<organism evidence="9 10">
    <name type="scientific">Sulfuriferula multivorans</name>
    <dbReference type="NCBI Taxonomy" id="1559896"/>
    <lineage>
        <taxon>Bacteria</taxon>
        <taxon>Pseudomonadati</taxon>
        <taxon>Pseudomonadota</taxon>
        <taxon>Betaproteobacteria</taxon>
        <taxon>Nitrosomonadales</taxon>
        <taxon>Sulfuricellaceae</taxon>
        <taxon>Sulfuriferula</taxon>
    </lineage>
</organism>
<dbReference type="PANTHER" id="PTHR20855:SF3">
    <property type="entry name" value="LD03007P"/>
    <property type="match status" value="1"/>
</dbReference>
<feature type="binding site" evidence="7">
    <location>
        <position position="186"/>
    </location>
    <ligand>
        <name>Zn(2+)</name>
        <dbReference type="ChEBI" id="CHEBI:29105"/>
    </ligand>
</feature>
<evidence type="ECO:0000256" key="1">
    <source>
        <dbReference type="ARBA" id="ARBA00004651"/>
    </source>
</evidence>
<comment type="subcellular location">
    <subcellularLocation>
        <location evidence="1">Cell membrane</location>
        <topology evidence="1">Multi-pass membrane protein</topology>
    </subcellularLocation>
</comment>
<evidence type="ECO:0000313" key="9">
    <source>
        <dbReference type="EMBL" id="GBL45135.1"/>
    </source>
</evidence>
<keyword evidence="6 8" id="KW-0472">Membrane</keyword>
<dbReference type="AlphaFoldDB" id="A0A401JBR7"/>
<keyword evidence="7" id="KW-0479">Metal-binding</keyword>
<dbReference type="EMBL" id="BGOW01000006">
    <property type="protein sequence ID" value="GBL45135.1"/>
    <property type="molecule type" value="Genomic_DNA"/>
</dbReference>
<dbReference type="Pfam" id="PF03006">
    <property type="entry name" value="HlyIII"/>
    <property type="match status" value="1"/>
</dbReference>
<evidence type="ECO:0000313" key="10">
    <source>
        <dbReference type="Proteomes" id="UP000286806"/>
    </source>
</evidence>
<reference evidence="9 10" key="1">
    <citation type="journal article" date="2019" name="Front. Microbiol.">
        <title>Genomes of Neutrophilic Sulfur-Oxidizing Chemolithoautotrophs Representing 9 Proteobacterial Species From 8 Genera.</title>
        <authorList>
            <person name="Watanabe T."/>
            <person name="Kojima H."/>
            <person name="Umezawa K."/>
            <person name="Hori C."/>
            <person name="Takasuka T.E."/>
            <person name="Kato Y."/>
            <person name="Fukui M."/>
        </authorList>
    </citation>
    <scope>NUCLEOTIDE SEQUENCE [LARGE SCALE GENOMIC DNA]</scope>
    <source>
        <strain evidence="9 10">TTN</strain>
    </source>
</reference>
<feature type="binding site" evidence="7">
    <location>
        <position position="60"/>
    </location>
    <ligand>
        <name>Zn(2+)</name>
        <dbReference type="ChEBI" id="CHEBI:29105"/>
    </ligand>
</feature>
<proteinExistence type="inferred from homology"/>
<keyword evidence="7" id="KW-0862">Zinc</keyword>
<feature type="transmembrane region" description="Helical" evidence="8">
    <location>
        <begin position="12"/>
        <end position="31"/>
    </location>
</feature>
<evidence type="ECO:0000256" key="8">
    <source>
        <dbReference type="SAM" id="Phobius"/>
    </source>
</evidence>
<sequence length="205" mass="22710">MEQGERFNSYSHLIGAALAAGGAAVLIVLAAGQGNPWKIVSFSVYGAMLLLLYLFSTLYHSLRGRAKDVFRKLDHYAIYLLIAGTYTPFTLVTLHGAWRWSLFGVIWGMAVLGIVVDSLPWGKRRILPVVIYLAMGWLALIALKPLLNALPHAGFAWLLAGGVFYTVGIVFYALERWIKHGHGIWHLFVLAGSACHYFAILFYVA</sequence>
<dbReference type="OrthoDB" id="9813689at2"/>
<evidence type="ECO:0000256" key="5">
    <source>
        <dbReference type="ARBA" id="ARBA00022989"/>
    </source>
</evidence>
<feature type="transmembrane region" description="Helical" evidence="8">
    <location>
        <begin position="186"/>
        <end position="204"/>
    </location>
</feature>
<dbReference type="GO" id="GO:0046872">
    <property type="term" value="F:metal ion binding"/>
    <property type="evidence" value="ECO:0007669"/>
    <property type="project" value="UniProtKB-KW"/>
</dbReference>
<name>A0A401JBR7_9PROT</name>
<protein>
    <submittedName>
        <fullName evidence="9">Predicted membrane protein hemolysin III homolog</fullName>
    </submittedName>
</protein>
<feature type="transmembrane region" description="Helical" evidence="8">
    <location>
        <begin position="100"/>
        <end position="119"/>
    </location>
</feature>
<dbReference type="NCBIfam" id="TIGR01065">
    <property type="entry name" value="hlyIII"/>
    <property type="match status" value="1"/>
</dbReference>
<dbReference type="PANTHER" id="PTHR20855">
    <property type="entry name" value="ADIPOR/PROGESTIN RECEPTOR-RELATED"/>
    <property type="match status" value="1"/>
</dbReference>
<dbReference type="Proteomes" id="UP000286806">
    <property type="component" value="Unassembled WGS sequence"/>
</dbReference>
<keyword evidence="3" id="KW-1003">Cell membrane</keyword>
<feature type="binding site" evidence="7">
    <location>
        <position position="182"/>
    </location>
    <ligand>
        <name>Zn(2+)</name>
        <dbReference type="ChEBI" id="CHEBI:29105"/>
    </ligand>
</feature>
<feature type="transmembrane region" description="Helical" evidence="8">
    <location>
        <begin position="37"/>
        <end position="55"/>
    </location>
</feature>
<keyword evidence="10" id="KW-1185">Reference proteome</keyword>
<feature type="transmembrane region" description="Helical" evidence="8">
    <location>
        <begin position="76"/>
        <end position="94"/>
    </location>
</feature>
<comment type="similarity">
    <text evidence="2">Belongs to the UPF0073 (Hly-III) family.</text>
</comment>
<keyword evidence="4 8" id="KW-0812">Transmembrane</keyword>
<evidence type="ECO:0000256" key="7">
    <source>
        <dbReference type="PIRSR" id="PIRSR604254-1"/>
    </source>
</evidence>
<accession>A0A401JBR7</accession>
<evidence type="ECO:0000256" key="4">
    <source>
        <dbReference type="ARBA" id="ARBA00022692"/>
    </source>
</evidence>
<feature type="transmembrane region" description="Helical" evidence="8">
    <location>
        <begin position="155"/>
        <end position="174"/>
    </location>
</feature>
<dbReference type="InterPro" id="IPR004254">
    <property type="entry name" value="AdipoR/HlyIII-related"/>
</dbReference>
<dbReference type="GO" id="GO:0140911">
    <property type="term" value="F:pore-forming activity"/>
    <property type="evidence" value="ECO:0007669"/>
    <property type="project" value="InterPro"/>
</dbReference>
<evidence type="ECO:0000256" key="6">
    <source>
        <dbReference type="ARBA" id="ARBA00023136"/>
    </source>
</evidence>